<dbReference type="EMBL" id="CM043016">
    <property type="protein sequence ID" value="KAI4468272.1"/>
    <property type="molecule type" value="Genomic_DNA"/>
</dbReference>
<keyword evidence="2" id="KW-1185">Reference proteome</keyword>
<accession>A0ACB9TNB8</accession>
<reference evidence="1" key="1">
    <citation type="submission" date="2022-04" db="EMBL/GenBank/DDBJ databases">
        <title>Chromosome-scale genome assembly of Holotrichia oblita Faldermann.</title>
        <authorList>
            <person name="Rongchong L."/>
        </authorList>
    </citation>
    <scope>NUCLEOTIDE SEQUENCE</scope>
    <source>
        <strain evidence="1">81SQS9</strain>
    </source>
</reference>
<protein>
    <submittedName>
        <fullName evidence="1">Collagen alpha</fullName>
    </submittedName>
</protein>
<gene>
    <name evidence="1" type="ORF">MML48_2g00010693</name>
</gene>
<organism evidence="1 2">
    <name type="scientific">Holotrichia oblita</name>
    <name type="common">Chafer beetle</name>
    <dbReference type="NCBI Taxonomy" id="644536"/>
    <lineage>
        <taxon>Eukaryota</taxon>
        <taxon>Metazoa</taxon>
        <taxon>Ecdysozoa</taxon>
        <taxon>Arthropoda</taxon>
        <taxon>Hexapoda</taxon>
        <taxon>Insecta</taxon>
        <taxon>Pterygota</taxon>
        <taxon>Neoptera</taxon>
        <taxon>Endopterygota</taxon>
        <taxon>Coleoptera</taxon>
        <taxon>Polyphaga</taxon>
        <taxon>Scarabaeiformia</taxon>
        <taxon>Scarabaeidae</taxon>
        <taxon>Melolonthinae</taxon>
        <taxon>Holotrichia</taxon>
    </lineage>
</organism>
<evidence type="ECO:0000313" key="2">
    <source>
        <dbReference type="Proteomes" id="UP001056778"/>
    </source>
</evidence>
<name>A0ACB9TNB8_HOLOL</name>
<dbReference type="Proteomes" id="UP001056778">
    <property type="component" value="Chromosome 2"/>
</dbReference>
<sequence length="692" mass="72526">MKPQIIIALNPRKQAVEFSLLNIQGELQTVTFQNPKIFDKNWHKLQLGVFKDKAVLFVDCQESSEEILEERNSLAINGHISIAKLANSKQSVPVSIRKSINTQQIGEDSNVSTVNKWWYQKSPLNGALPYKEPSCDIICPRGLPGFNGTHGKPGFKGDTGATGSRGLPGPRGYAGPIGPPGSPGLPGLPGIQGKQGPSGEAGPRGEDGHTGLKGEKGEKGSPGIRGESGEKGNPGLPGKDGQLGLQGLPGAPLNISEGLMKLLLRGENEWAEKFLKGTKGEPGEEGRQGPPGPMGPIASPGSRGNILYNLTGPPGAPGIQGITGRRGEKGEPGQKGIKGDTGSIGTPGAKGEAGKKGEPGLTMYPGIGFKGEPGTPGLPGPQGAPGLPGPAEITRSPGEKGLKGSPGVQGIPGQIGPIGLPGKPGIKGERGDQGSLGPRGIPGHMGAPGLPGIQGHMGPPGPEGRPGPPGAPGPPGPPTEFFSEDRNTNTIIVDDNSLPGISGPRGFPGPAGIVIHDNDENDETNYFQLDVVGDLRNRLARTEFELSELRDKNSKLHEKLRGLYDKLNGKLTDNVNNKKLMVNTEIQTDLLQSCEKPIQCEVKIKVREVQPTAETITDTESNGKGDMKRLLTQCNNVINESCFNCPRIFFQGDSQLRGMAEVAMNVFGTAYSVQSLFKPNALLDVVEDVCVT</sequence>
<comment type="caution">
    <text evidence="1">The sequence shown here is derived from an EMBL/GenBank/DDBJ whole genome shotgun (WGS) entry which is preliminary data.</text>
</comment>
<evidence type="ECO:0000313" key="1">
    <source>
        <dbReference type="EMBL" id="KAI4468272.1"/>
    </source>
</evidence>
<proteinExistence type="predicted"/>
<keyword evidence="1" id="KW-0176">Collagen</keyword>